<dbReference type="InterPro" id="IPR050131">
    <property type="entry name" value="Peptidase_S8_subtilisin-like"/>
</dbReference>
<dbReference type="PANTHER" id="PTHR43806:SF11">
    <property type="entry name" value="CEREVISIN-RELATED"/>
    <property type="match status" value="1"/>
</dbReference>
<keyword evidence="3 5" id="KW-0378">Hydrolase</keyword>
<dbReference type="InterPro" id="IPR022398">
    <property type="entry name" value="Peptidase_S8_His-AS"/>
</dbReference>
<feature type="active site" description="Charge relay system" evidence="5">
    <location>
        <position position="240"/>
    </location>
</feature>
<dbReference type="Gene3D" id="3.40.50.200">
    <property type="entry name" value="Peptidase S8/S53 domain"/>
    <property type="match status" value="1"/>
</dbReference>
<dbReference type="InterPro" id="IPR036852">
    <property type="entry name" value="Peptidase_S8/S53_dom_sf"/>
</dbReference>
<dbReference type="PRINTS" id="PR00723">
    <property type="entry name" value="SUBTILISIN"/>
</dbReference>
<evidence type="ECO:0000256" key="3">
    <source>
        <dbReference type="ARBA" id="ARBA00022801"/>
    </source>
</evidence>
<evidence type="ECO:0000313" key="10">
    <source>
        <dbReference type="Proteomes" id="UP000221024"/>
    </source>
</evidence>
<feature type="domain" description="Secretion system C-terminal sorting" evidence="8">
    <location>
        <begin position="862"/>
        <end position="940"/>
    </location>
</feature>
<evidence type="ECO:0000256" key="2">
    <source>
        <dbReference type="ARBA" id="ARBA00022670"/>
    </source>
</evidence>
<reference evidence="9 10" key="1">
    <citation type="submission" date="2017-10" db="EMBL/GenBank/DDBJ databases">
        <title>Draft genome of Longimonas halophila.</title>
        <authorList>
            <person name="Goh K.M."/>
            <person name="Shamsir M.S."/>
            <person name="Lim S.W."/>
        </authorList>
    </citation>
    <scope>NUCLEOTIDE SEQUENCE [LARGE SCALE GENOMIC DNA]</scope>
    <source>
        <strain evidence="9 10">KCTC 42399</strain>
    </source>
</reference>
<feature type="compositionally biased region" description="Basic and acidic residues" evidence="6">
    <location>
        <begin position="244"/>
        <end position="257"/>
    </location>
</feature>
<feature type="region of interest" description="Disordered" evidence="6">
    <location>
        <begin position="181"/>
        <end position="206"/>
    </location>
</feature>
<proteinExistence type="inferred from homology"/>
<dbReference type="OrthoDB" id="1055762at2"/>
<dbReference type="PROSITE" id="PS00137">
    <property type="entry name" value="SUBTILASE_HIS"/>
    <property type="match status" value="1"/>
</dbReference>
<dbReference type="InterPro" id="IPR000209">
    <property type="entry name" value="Peptidase_S8/S53_dom"/>
</dbReference>
<organism evidence="9 10">
    <name type="scientific">Longimonas halophila</name>
    <dbReference type="NCBI Taxonomy" id="1469170"/>
    <lineage>
        <taxon>Bacteria</taxon>
        <taxon>Pseudomonadati</taxon>
        <taxon>Rhodothermota</taxon>
        <taxon>Rhodothermia</taxon>
        <taxon>Rhodothermales</taxon>
        <taxon>Salisaetaceae</taxon>
        <taxon>Longimonas</taxon>
    </lineage>
</organism>
<evidence type="ECO:0000313" key="9">
    <source>
        <dbReference type="EMBL" id="PEN08019.1"/>
    </source>
</evidence>
<evidence type="ECO:0000256" key="1">
    <source>
        <dbReference type="ARBA" id="ARBA00011073"/>
    </source>
</evidence>
<dbReference type="GO" id="GO:0004252">
    <property type="term" value="F:serine-type endopeptidase activity"/>
    <property type="evidence" value="ECO:0007669"/>
    <property type="project" value="UniProtKB-UniRule"/>
</dbReference>
<dbReference type="EMBL" id="PDEP01000004">
    <property type="protein sequence ID" value="PEN08019.1"/>
    <property type="molecule type" value="Genomic_DNA"/>
</dbReference>
<comment type="similarity">
    <text evidence="1 5">Belongs to the peptidase S8 family.</text>
</comment>
<evidence type="ECO:0000259" key="8">
    <source>
        <dbReference type="Pfam" id="PF18962"/>
    </source>
</evidence>
<dbReference type="InterPro" id="IPR015500">
    <property type="entry name" value="Peptidase_S8_subtilisin-rel"/>
</dbReference>
<dbReference type="PANTHER" id="PTHR43806">
    <property type="entry name" value="PEPTIDASE S8"/>
    <property type="match status" value="1"/>
</dbReference>
<comment type="caution">
    <text evidence="9">The sequence shown here is derived from an EMBL/GenBank/DDBJ whole genome shotgun (WGS) entry which is preliminary data.</text>
</comment>
<feature type="active site" description="Charge relay system" evidence="5">
    <location>
        <position position="441"/>
    </location>
</feature>
<dbReference type="GO" id="GO:0006508">
    <property type="term" value="P:proteolysis"/>
    <property type="evidence" value="ECO:0007669"/>
    <property type="project" value="UniProtKB-KW"/>
</dbReference>
<dbReference type="PROSITE" id="PS00138">
    <property type="entry name" value="SUBTILASE_SER"/>
    <property type="match status" value="1"/>
</dbReference>
<evidence type="ECO:0000256" key="5">
    <source>
        <dbReference type="PROSITE-ProRule" id="PRU01240"/>
    </source>
</evidence>
<gene>
    <name evidence="9" type="ORF">CRI93_06140</name>
</gene>
<sequence>MPDPHGRGNRHPSSDCFHNQPRFAMRTLMTILLFAFLFPFAALAQVGPPDAARSLEGVILVKFAPDAVKTPPQQLRLSELQGPEAAQTRQLLRPPLIQGEQGRGQKIFRTFAPRDTLTQHRQTGEPVRLIDLSRWYRFAVHDTTDVDALARRLEALPSVLQASPDYEARPDYTPEQAVVDHPSASHRTDEQPHAVRTVPNDPKFDEQWAYDNSATDADVDAPEAWSTNTGRSDVTVAVVDGGVDLDHPDLDPGDRSRVVQGYDFGDDDANPDDDRPSGTWTDHGTPVAGTIGARTDNGEGVAGLMWDLRIMPLKIVETDRTGDPPGSRVIEAFDYARSNGADIINFSGSFPSSFGALEEAVWNAYAAGLIMVASSSNDFEDSVRYPAALPWAIGVGATDNNDERHPYSNYGPNLDIVAPSGFETTSRGVNGNLYDGFGGTSQAAPVVSGVAGLILSESRDQGLGLTNAAVQRLMEQTADNVLNMNGQDFTEEYGHGRINARRALEALQPPNEMVQELATGGSSNRVREDFQQVFYTSPSPGGLASGTYFVDVYEVTGRASFSTYFQDEPPLVWMHEEDTKGWSAANPNTQQPYVKISNVTQDGFDYKTWVYYVKSNTNGQQINEWYPASPSGVEVAYNAMGEPGTFPLEVTLSGPGTVNSGQEATWTANVEGGEGSTSYSWAMRAPGSTNWTLKFCSGPSCSHTFSNFDDQIRDGAVRVSVTRGSETVQASQTVFVSPDCADNVFLCPATQLTSLRSFEAEPQSESAHLAWTTTGSMGEGAFRVQHRADSTAAWSDLQTVEVAERTQVDSTDAPTYQLETDALAPGTHQFRLQWAAGSETALLSDVVEAEITLEDPYQLRAYPNPVGAQMTVESAVKERQHVRVQIYDVLGRRVTTVYDGPMAPNEVKRFTVQPGTDGLSSGTYFLRMTGEQFQTTTRISVVR</sequence>
<keyword evidence="2 5" id="KW-0645">Protease</keyword>
<dbReference type="PROSITE" id="PS51892">
    <property type="entry name" value="SUBTILASE"/>
    <property type="match status" value="1"/>
</dbReference>
<dbReference type="AlphaFoldDB" id="A0A2H3NNA7"/>
<evidence type="ECO:0000259" key="7">
    <source>
        <dbReference type="Pfam" id="PF00082"/>
    </source>
</evidence>
<dbReference type="SUPFAM" id="SSF52743">
    <property type="entry name" value="Subtilisin-like"/>
    <property type="match status" value="1"/>
</dbReference>
<feature type="active site" description="Charge relay system" evidence="5">
    <location>
        <position position="283"/>
    </location>
</feature>
<protein>
    <recommendedName>
        <fullName evidence="11">Peptidase S8/S53 domain-containing protein</fullName>
    </recommendedName>
</protein>
<keyword evidence="10" id="KW-1185">Reference proteome</keyword>
<dbReference type="NCBIfam" id="TIGR04183">
    <property type="entry name" value="Por_Secre_tail"/>
    <property type="match status" value="1"/>
</dbReference>
<name>A0A2H3NNA7_9BACT</name>
<evidence type="ECO:0000256" key="4">
    <source>
        <dbReference type="ARBA" id="ARBA00022825"/>
    </source>
</evidence>
<dbReference type="Proteomes" id="UP000221024">
    <property type="component" value="Unassembled WGS sequence"/>
</dbReference>
<keyword evidence="4 5" id="KW-0720">Serine protease</keyword>
<evidence type="ECO:0000256" key="6">
    <source>
        <dbReference type="SAM" id="MobiDB-lite"/>
    </source>
</evidence>
<dbReference type="Pfam" id="PF00082">
    <property type="entry name" value="Peptidase_S8"/>
    <property type="match status" value="1"/>
</dbReference>
<evidence type="ECO:0008006" key="11">
    <source>
        <dbReference type="Google" id="ProtNLM"/>
    </source>
</evidence>
<dbReference type="InterPro" id="IPR026444">
    <property type="entry name" value="Secre_tail"/>
</dbReference>
<feature type="region of interest" description="Disordered" evidence="6">
    <location>
        <begin position="242"/>
        <end position="296"/>
    </location>
</feature>
<accession>A0A2H3NNA7</accession>
<dbReference type="Pfam" id="PF18962">
    <property type="entry name" value="Por_Secre_tail"/>
    <property type="match status" value="1"/>
</dbReference>
<feature type="domain" description="Peptidase S8/S53" evidence="7">
    <location>
        <begin position="232"/>
        <end position="496"/>
    </location>
</feature>
<dbReference type="InterPro" id="IPR023828">
    <property type="entry name" value="Peptidase_S8_Ser-AS"/>
</dbReference>